<accession>A0A1A8DSM7</accession>
<name>A0A1A8DSM7_NOTKA</name>
<reference evidence="1" key="1">
    <citation type="submission" date="2016-05" db="EMBL/GenBank/DDBJ databases">
        <authorList>
            <person name="Lavstsen T."/>
            <person name="Jespersen J.S."/>
        </authorList>
    </citation>
    <scope>NUCLEOTIDE SEQUENCE</scope>
    <source>
        <tissue evidence="1">Brain</tissue>
    </source>
</reference>
<sequence length="49" mass="5195">QSLGEYQKKRLTAAVEKSSPSFGNSVLLLNNVVPVLPETEKIGAPKQAG</sequence>
<gene>
    <name evidence="1" type="primary">Nfu_g_1_017486</name>
</gene>
<protein>
    <submittedName>
        <fullName evidence="1">Uncharacterized protein</fullName>
    </submittedName>
</protein>
<dbReference type="AlphaFoldDB" id="A0A1A8DSM7"/>
<proteinExistence type="predicted"/>
<evidence type="ECO:0000313" key="1">
    <source>
        <dbReference type="EMBL" id="SBQ36286.1"/>
    </source>
</evidence>
<feature type="non-terminal residue" evidence="1">
    <location>
        <position position="1"/>
    </location>
</feature>
<dbReference type="EMBL" id="HAEA01007806">
    <property type="protein sequence ID" value="SBQ36286.1"/>
    <property type="molecule type" value="Transcribed_RNA"/>
</dbReference>
<organism evidence="1">
    <name type="scientific">Nothobranchius kadleci</name>
    <name type="common">African annual killifish</name>
    <dbReference type="NCBI Taxonomy" id="1051664"/>
    <lineage>
        <taxon>Eukaryota</taxon>
        <taxon>Metazoa</taxon>
        <taxon>Chordata</taxon>
        <taxon>Craniata</taxon>
        <taxon>Vertebrata</taxon>
        <taxon>Euteleostomi</taxon>
        <taxon>Actinopterygii</taxon>
        <taxon>Neopterygii</taxon>
        <taxon>Teleostei</taxon>
        <taxon>Neoteleostei</taxon>
        <taxon>Acanthomorphata</taxon>
        <taxon>Ovalentaria</taxon>
        <taxon>Atherinomorphae</taxon>
        <taxon>Cyprinodontiformes</taxon>
        <taxon>Nothobranchiidae</taxon>
        <taxon>Nothobranchius</taxon>
    </lineage>
</organism>
<reference evidence="1" key="2">
    <citation type="submission" date="2016-06" db="EMBL/GenBank/DDBJ databases">
        <title>The genome of a short-lived fish provides insights into sex chromosome evolution and the genetic control of aging.</title>
        <authorList>
            <person name="Reichwald K."/>
            <person name="Felder M."/>
            <person name="Petzold A."/>
            <person name="Koch P."/>
            <person name="Groth M."/>
            <person name="Platzer M."/>
        </authorList>
    </citation>
    <scope>NUCLEOTIDE SEQUENCE</scope>
    <source>
        <tissue evidence="1">Brain</tissue>
    </source>
</reference>